<sequence>MASVQYEYCPDPEDSDLVFNIPAGDETNLAVEENDSVSDSDEAPDDVSFSKSKVAALSILKAEEQFKRITKEEQKKRRQKKETLMKEQKAKNLQSLASKRLPDNLVDVISAQPVQQQSQQDSEKKQRKRTKSGNASSGHIRFEKEHYIPLETGEVESSDFSVAVLESRKWKNKFSKPGSSVPKDFRHRMLYGRSNRRQSIKDIEQARVKQALSGKMRWVVS</sequence>
<gene>
    <name evidence="2" type="ORF">DAPPUDRAFT_222760</name>
</gene>
<dbReference type="EMBL" id="GL732533">
    <property type="protein sequence ID" value="EFX85078.1"/>
    <property type="molecule type" value="Genomic_DNA"/>
</dbReference>
<evidence type="ECO:0000313" key="3">
    <source>
        <dbReference type="Proteomes" id="UP000000305"/>
    </source>
</evidence>
<organism evidence="2 3">
    <name type="scientific">Daphnia pulex</name>
    <name type="common">Water flea</name>
    <dbReference type="NCBI Taxonomy" id="6669"/>
    <lineage>
        <taxon>Eukaryota</taxon>
        <taxon>Metazoa</taxon>
        <taxon>Ecdysozoa</taxon>
        <taxon>Arthropoda</taxon>
        <taxon>Crustacea</taxon>
        <taxon>Branchiopoda</taxon>
        <taxon>Diplostraca</taxon>
        <taxon>Cladocera</taxon>
        <taxon>Anomopoda</taxon>
        <taxon>Daphniidae</taxon>
        <taxon>Daphnia</taxon>
    </lineage>
</organism>
<dbReference type="Proteomes" id="UP000000305">
    <property type="component" value="Unassembled WGS sequence"/>
</dbReference>
<dbReference type="HOGENOM" id="CLU_1251764_0_0_1"/>
<dbReference type="KEGG" id="dpx:DAPPUDRAFT_222760"/>
<reference evidence="2 3" key="1">
    <citation type="journal article" date="2011" name="Science">
        <title>The ecoresponsive genome of Daphnia pulex.</title>
        <authorList>
            <person name="Colbourne J.K."/>
            <person name="Pfrender M.E."/>
            <person name="Gilbert D."/>
            <person name="Thomas W.K."/>
            <person name="Tucker A."/>
            <person name="Oakley T.H."/>
            <person name="Tokishita S."/>
            <person name="Aerts A."/>
            <person name="Arnold G.J."/>
            <person name="Basu M.K."/>
            <person name="Bauer D.J."/>
            <person name="Caceres C.E."/>
            <person name="Carmel L."/>
            <person name="Casola C."/>
            <person name="Choi J.H."/>
            <person name="Detter J.C."/>
            <person name="Dong Q."/>
            <person name="Dusheyko S."/>
            <person name="Eads B.D."/>
            <person name="Frohlich T."/>
            <person name="Geiler-Samerotte K.A."/>
            <person name="Gerlach D."/>
            <person name="Hatcher P."/>
            <person name="Jogdeo S."/>
            <person name="Krijgsveld J."/>
            <person name="Kriventseva E.V."/>
            <person name="Kultz D."/>
            <person name="Laforsch C."/>
            <person name="Lindquist E."/>
            <person name="Lopez J."/>
            <person name="Manak J.R."/>
            <person name="Muller J."/>
            <person name="Pangilinan J."/>
            <person name="Patwardhan R.P."/>
            <person name="Pitluck S."/>
            <person name="Pritham E.J."/>
            <person name="Rechtsteiner A."/>
            <person name="Rho M."/>
            <person name="Rogozin I.B."/>
            <person name="Sakarya O."/>
            <person name="Salamov A."/>
            <person name="Schaack S."/>
            <person name="Shapiro H."/>
            <person name="Shiga Y."/>
            <person name="Skalitzky C."/>
            <person name="Smith Z."/>
            <person name="Souvorov A."/>
            <person name="Sung W."/>
            <person name="Tang Z."/>
            <person name="Tsuchiya D."/>
            <person name="Tu H."/>
            <person name="Vos H."/>
            <person name="Wang M."/>
            <person name="Wolf Y.I."/>
            <person name="Yamagata H."/>
            <person name="Yamada T."/>
            <person name="Ye Y."/>
            <person name="Shaw J.R."/>
            <person name="Andrews J."/>
            <person name="Crease T.J."/>
            <person name="Tang H."/>
            <person name="Lucas S.M."/>
            <person name="Robertson H.M."/>
            <person name="Bork P."/>
            <person name="Koonin E.V."/>
            <person name="Zdobnov E.M."/>
            <person name="Grigoriev I.V."/>
            <person name="Lynch M."/>
            <person name="Boore J.L."/>
        </authorList>
    </citation>
    <scope>NUCLEOTIDE SEQUENCE [LARGE SCALE GENOMIC DNA]</scope>
</reference>
<proteinExistence type="predicted"/>
<accession>E9G606</accession>
<keyword evidence="3" id="KW-1185">Reference proteome</keyword>
<feature type="compositionally biased region" description="Basic and acidic residues" evidence="1">
    <location>
        <begin position="70"/>
        <end position="90"/>
    </location>
</feature>
<feature type="region of interest" description="Disordered" evidence="1">
    <location>
        <begin position="70"/>
        <end position="143"/>
    </location>
</feature>
<protein>
    <recommendedName>
        <fullName evidence="4">Nucleolar protein 7 C-terminal domain-containing protein</fullName>
    </recommendedName>
</protein>
<evidence type="ECO:0000256" key="1">
    <source>
        <dbReference type="SAM" id="MobiDB-lite"/>
    </source>
</evidence>
<name>E9G606_DAPPU</name>
<dbReference type="InParanoid" id="E9G606"/>
<dbReference type="AlphaFoldDB" id="E9G606"/>
<feature type="compositionally biased region" description="Low complexity" evidence="1">
    <location>
        <begin position="110"/>
        <end position="120"/>
    </location>
</feature>
<evidence type="ECO:0000313" key="2">
    <source>
        <dbReference type="EMBL" id="EFX85078.1"/>
    </source>
</evidence>
<evidence type="ECO:0008006" key="4">
    <source>
        <dbReference type="Google" id="ProtNLM"/>
    </source>
</evidence>
<dbReference type="OrthoDB" id="6361083at2759"/>